<feature type="region of interest" description="Disordered" evidence="3">
    <location>
        <begin position="1031"/>
        <end position="1051"/>
    </location>
</feature>
<dbReference type="PROSITE" id="PS50084">
    <property type="entry name" value="KH_TYPE_1"/>
    <property type="match status" value="8"/>
</dbReference>
<name>A0A0C2WKL9_SERVB</name>
<feature type="domain" description="K Homology" evidence="4">
    <location>
        <begin position="253"/>
        <end position="318"/>
    </location>
</feature>
<dbReference type="CDD" id="cd22448">
    <property type="entry name" value="KH-I_ScSCP160_rpt3"/>
    <property type="match status" value="1"/>
</dbReference>
<reference evidence="5 6" key="1">
    <citation type="submission" date="2014-04" db="EMBL/GenBank/DDBJ databases">
        <authorList>
            <consortium name="DOE Joint Genome Institute"/>
            <person name="Kuo A."/>
            <person name="Zuccaro A."/>
            <person name="Kohler A."/>
            <person name="Nagy L.G."/>
            <person name="Floudas D."/>
            <person name="Copeland A."/>
            <person name="Barry K.W."/>
            <person name="Cichocki N."/>
            <person name="Veneault-Fourrey C."/>
            <person name="LaButti K."/>
            <person name="Lindquist E.A."/>
            <person name="Lipzen A."/>
            <person name="Lundell T."/>
            <person name="Morin E."/>
            <person name="Murat C."/>
            <person name="Sun H."/>
            <person name="Tunlid A."/>
            <person name="Henrissat B."/>
            <person name="Grigoriev I.V."/>
            <person name="Hibbett D.S."/>
            <person name="Martin F."/>
            <person name="Nordberg H.P."/>
            <person name="Cantor M.N."/>
            <person name="Hua S.X."/>
        </authorList>
    </citation>
    <scope>NUCLEOTIDE SEQUENCE [LARGE SCALE GENOMIC DNA]</scope>
    <source>
        <strain evidence="5 6">MAFF 305830</strain>
    </source>
</reference>
<dbReference type="OrthoDB" id="10027144at2759"/>
<dbReference type="GO" id="GO:0003723">
    <property type="term" value="F:RNA binding"/>
    <property type="evidence" value="ECO:0007669"/>
    <property type="project" value="UniProtKB-UniRule"/>
</dbReference>
<evidence type="ECO:0000256" key="2">
    <source>
        <dbReference type="PROSITE-ProRule" id="PRU00117"/>
    </source>
</evidence>
<dbReference type="CDD" id="cd00105">
    <property type="entry name" value="KH-I"/>
    <property type="match status" value="2"/>
</dbReference>
<dbReference type="HOGENOM" id="CLU_003293_1_1_1"/>
<dbReference type="AlphaFoldDB" id="A0A0C2WKL9"/>
<evidence type="ECO:0000313" key="6">
    <source>
        <dbReference type="Proteomes" id="UP000054097"/>
    </source>
</evidence>
<feature type="compositionally biased region" description="Polar residues" evidence="3">
    <location>
        <begin position="1041"/>
        <end position="1051"/>
    </location>
</feature>
<feature type="domain" description="K Homology" evidence="4">
    <location>
        <begin position="546"/>
        <end position="614"/>
    </location>
</feature>
<dbReference type="SMART" id="SM00322">
    <property type="entry name" value="KH"/>
    <property type="match status" value="10"/>
</dbReference>
<proteinExistence type="predicted"/>
<dbReference type="InterPro" id="IPR004087">
    <property type="entry name" value="KH_dom"/>
</dbReference>
<evidence type="ECO:0000313" key="5">
    <source>
        <dbReference type="EMBL" id="KIM26878.1"/>
    </source>
</evidence>
<feature type="compositionally biased region" description="Polar residues" evidence="3">
    <location>
        <begin position="23"/>
        <end position="41"/>
    </location>
</feature>
<feature type="domain" description="K Homology" evidence="4">
    <location>
        <begin position="785"/>
        <end position="862"/>
    </location>
</feature>
<feature type="domain" description="K Homology" evidence="4">
    <location>
        <begin position="710"/>
        <end position="780"/>
    </location>
</feature>
<keyword evidence="6" id="KW-1185">Reference proteome</keyword>
<dbReference type="SUPFAM" id="SSF54791">
    <property type="entry name" value="Eukaryotic type KH-domain (KH-domain type I)"/>
    <property type="match status" value="7"/>
</dbReference>
<feature type="region of interest" description="Disordered" evidence="3">
    <location>
        <begin position="1"/>
        <end position="68"/>
    </location>
</feature>
<keyword evidence="1" id="KW-0677">Repeat</keyword>
<organism evidence="5 6">
    <name type="scientific">Serendipita vermifera MAFF 305830</name>
    <dbReference type="NCBI Taxonomy" id="933852"/>
    <lineage>
        <taxon>Eukaryota</taxon>
        <taxon>Fungi</taxon>
        <taxon>Dikarya</taxon>
        <taxon>Basidiomycota</taxon>
        <taxon>Agaricomycotina</taxon>
        <taxon>Agaricomycetes</taxon>
        <taxon>Sebacinales</taxon>
        <taxon>Serendipitaceae</taxon>
        <taxon>Serendipita</taxon>
    </lineage>
</organism>
<dbReference type="Gene3D" id="3.30.1370.10">
    <property type="entry name" value="K Homology domain, type 1"/>
    <property type="match status" value="8"/>
</dbReference>
<dbReference type="InterPro" id="IPR004088">
    <property type="entry name" value="KH_dom_type_1"/>
</dbReference>
<protein>
    <recommendedName>
        <fullName evidence="4">K Homology domain-containing protein</fullName>
    </recommendedName>
</protein>
<dbReference type="Proteomes" id="UP000054097">
    <property type="component" value="Unassembled WGS sequence"/>
</dbReference>
<dbReference type="STRING" id="933852.A0A0C2WKL9"/>
<dbReference type="InterPro" id="IPR036612">
    <property type="entry name" value="KH_dom_type_1_sf"/>
</dbReference>
<dbReference type="PANTHER" id="PTHR10288">
    <property type="entry name" value="KH DOMAIN CONTAINING RNA BINDING PROTEIN"/>
    <property type="match status" value="1"/>
</dbReference>
<evidence type="ECO:0000259" key="4">
    <source>
        <dbReference type="SMART" id="SM00322"/>
    </source>
</evidence>
<feature type="domain" description="K Homology" evidence="4">
    <location>
        <begin position="151"/>
        <end position="249"/>
    </location>
</feature>
<dbReference type="EMBL" id="KN824302">
    <property type="protein sequence ID" value="KIM26878.1"/>
    <property type="molecule type" value="Genomic_DNA"/>
</dbReference>
<keyword evidence="2" id="KW-0694">RNA-binding</keyword>
<feature type="domain" description="K Homology" evidence="4">
    <location>
        <begin position="1153"/>
        <end position="1219"/>
    </location>
</feature>
<feature type="domain" description="K Homology" evidence="4">
    <location>
        <begin position="323"/>
        <end position="461"/>
    </location>
</feature>
<evidence type="ECO:0000256" key="3">
    <source>
        <dbReference type="SAM" id="MobiDB-lite"/>
    </source>
</evidence>
<sequence length="1228" mass="132219">MALSAADLQKQLEGAPDPFPSLSEPSQRASGSGSNTAPLNTESEDLFPSLATPTTPRAPPPSWTGRVVKPVSAPVFTDSFSLTGIDPSANHSRDGKPKSLSDILKDVSAKFKVKVEVFSQRTSNQTTFTVTGASDSSVESAKKALTASLSPVISITVQTPASVVGSIVGPKGATLKRIREQTSTRIDIPPRDKLTVPGANGNEQSRSPSPLPISPVSPGDDGDSLVTVTITGPASMAHEAQAMIQSIITEKTSRSSQKIKISPSHVYPFVLGRRVDFLRVANGADINLNRDDNAHEITVSGDREAVGKVIESIRSCAAFYEGDLTSVKISLPKRQHRLFTAQALEEILQKSKCSVVIPPSSEPSEEVHVWGKATNLGAGLQAVMERANSQHTHAIPVPGPTPRHVLTHIHRSGYGKTFDNSHPEVSIHFPEPSVAGPTTVDFSGEKAAVDAAQKELAAYIALLQGATREVQADYLIHNILNAKAKKQLNGYHASKNVLVYFPPESDAHSNILLVYDPLQKQSQKEKKAALAEVEKEILALVAGIGPLKTETVSVEKKWHHAVIGKNRSTLNALIGEGRALAIDVGGSGHEDIVVIRGSPEDVERATKEVLRIVEEAENDAIDSSHVVEFQIPQQYIARIVGAAGAGIQKYREQLDVKIDIEDLRDNGEQVVGKKKKTTPSNQSLLKITGRKQNAEEAKKRILAQVDKMADETTETLKIPRQYHSSIIGQQGKYIQRLQEKYGVKINIAKEGTNASPDEVQIRGGKKGVSQAKNEIQELVEYEKENNHTIVFNVSSRAVPRILGSKGAKIHEIMAETEAHIDVNDGNKDKTKDKDESATAPITIRGTKKAVAAAKAAVMAIANAVDDETSVVVHIEPKFHRTVIGGGGVGLKNLLARVGAPSDPKEQAGLVKFPQSGDEVVIRGERALVKKVQAELERVVAGLRERIVLGVVIPAEKHRMLIGHGGQPLMELEKKTGAEVQFPGSRSYNQVAPAENAAELEEADPKNVVKVVGPRAACEKAIAELLESVAKAPSREKRENNTQRNGSSSSVAKASVPFKHYHILRQTGNLLRDLRAVGVNFSQEGKPAHEDGAGTGRIDDEVEVDSHGVEWRLVEYGAGVESGSTELTLRARDAEGLESGQKIINDALAKADKITHVGYMTFPDRSAFPRIIGAKGAVINDLSVETDSEIIVPRDDTTVKIYGDEAAVARAKEAITRVAFGGRRNRNED</sequence>
<reference evidence="6" key="2">
    <citation type="submission" date="2015-01" db="EMBL/GenBank/DDBJ databases">
        <title>Evolutionary Origins and Diversification of the Mycorrhizal Mutualists.</title>
        <authorList>
            <consortium name="DOE Joint Genome Institute"/>
            <consortium name="Mycorrhizal Genomics Consortium"/>
            <person name="Kohler A."/>
            <person name="Kuo A."/>
            <person name="Nagy L.G."/>
            <person name="Floudas D."/>
            <person name="Copeland A."/>
            <person name="Barry K.W."/>
            <person name="Cichocki N."/>
            <person name="Veneault-Fourrey C."/>
            <person name="LaButti K."/>
            <person name="Lindquist E.A."/>
            <person name="Lipzen A."/>
            <person name="Lundell T."/>
            <person name="Morin E."/>
            <person name="Murat C."/>
            <person name="Riley R."/>
            <person name="Ohm R."/>
            <person name="Sun H."/>
            <person name="Tunlid A."/>
            <person name="Henrissat B."/>
            <person name="Grigoriev I.V."/>
            <person name="Hibbett D.S."/>
            <person name="Martin F."/>
        </authorList>
    </citation>
    <scope>NUCLEOTIDE SEQUENCE [LARGE SCALE GENOMIC DNA]</scope>
    <source>
        <strain evidence="6">MAFF 305830</strain>
    </source>
</reference>
<feature type="domain" description="K Homology" evidence="4">
    <location>
        <begin position="623"/>
        <end position="706"/>
    </location>
</feature>
<dbReference type="Pfam" id="PF00013">
    <property type="entry name" value="KH_1"/>
    <property type="match status" value="7"/>
</dbReference>
<feature type="compositionally biased region" description="Basic and acidic residues" evidence="3">
    <location>
        <begin position="180"/>
        <end position="194"/>
    </location>
</feature>
<evidence type="ECO:0000256" key="1">
    <source>
        <dbReference type="ARBA" id="ARBA00022737"/>
    </source>
</evidence>
<feature type="region of interest" description="Disordered" evidence="3">
    <location>
        <begin position="180"/>
        <end position="225"/>
    </location>
</feature>
<feature type="domain" description="K Homology" evidence="4">
    <location>
        <begin position="944"/>
        <end position="1029"/>
    </location>
</feature>
<feature type="region of interest" description="Disordered" evidence="3">
    <location>
        <begin position="80"/>
        <end position="99"/>
    </location>
</feature>
<accession>A0A0C2WKL9</accession>
<gene>
    <name evidence="5" type="ORF">M408DRAFT_330266</name>
</gene>
<feature type="domain" description="K Homology" evidence="4">
    <location>
        <begin position="866"/>
        <end position="940"/>
    </location>
</feature>